<sequence length="319" mass="34195">MDSALRPRDIQARIRAGESVDDVAQAAGVSVERIEPFAGPVLAERSHVAGLALTSPVRRRGESTSHRSLRNAAIEALVARGIDPDTVEWDAALLGARRWQITAAFEKSGRRHRATFVFDLAGRFSVAGDDDARWMIGEASAVASGQPARPVAEDDELAIVRALQSPAPEDAETDDAYADGDLAEVDGVYELVGRSDPQMDALYDLLASFDEDSVKIYTGLVNPVTDPVVAEPDPEPAPLDDAAQPRWRPRPSRTEAAASGGPFDLDAAPAAVVDEAEQPALIEQAAPPAPKQPKRSRRASVPSWDEIMFGAPRQGKDPR</sequence>
<evidence type="ECO:0000313" key="4">
    <source>
        <dbReference type="Proteomes" id="UP000291933"/>
    </source>
</evidence>
<accession>A0A4Q9KQ41</accession>
<feature type="compositionally biased region" description="Low complexity" evidence="1">
    <location>
        <begin position="266"/>
        <end position="286"/>
    </location>
</feature>
<protein>
    <submittedName>
        <fullName evidence="3">DUF3071 domain-containing protein</fullName>
    </submittedName>
</protein>
<evidence type="ECO:0000259" key="2">
    <source>
        <dbReference type="Pfam" id="PF11268"/>
    </source>
</evidence>
<comment type="caution">
    <text evidence="3">The sequence shown here is derived from an EMBL/GenBank/DDBJ whole genome shotgun (WGS) entry which is preliminary data.</text>
</comment>
<keyword evidence="4" id="KW-1185">Reference proteome</keyword>
<dbReference type="Pfam" id="PF11268">
    <property type="entry name" value="DUF3071"/>
    <property type="match status" value="1"/>
</dbReference>
<gene>
    <name evidence="3" type="ORF">ET996_03330</name>
</gene>
<dbReference type="AlphaFoldDB" id="A0A4Q9KQ41"/>
<evidence type="ECO:0000256" key="1">
    <source>
        <dbReference type="SAM" id="MobiDB-lite"/>
    </source>
</evidence>
<feature type="region of interest" description="Disordered" evidence="1">
    <location>
        <begin position="227"/>
        <end position="319"/>
    </location>
</feature>
<organism evidence="3 4">
    <name type="scientific">Propioniciclava tarda</name>
    <dbReference type="NCBI Taxonomy" id="433330"/>
    <lineage>
        <taxon>Bacteria</taxon>
        <taxon>Bacillati</taxon>
        <taxon>Actinomycetota</taxon>
        <taxon>Actinomycetes</taxon>
        <taxon>Propionibacteriales</taxon>
        <taxon>Propionibacteriaceae</taxon>
        <taxon>Propioniciclava</taxon>
    </lineage>
</organism>
<dbReference type="OrthoDB" id="5180791at2"/>
<dbReference type="Proteomes" id="UP000291933">
    <property type="component" value="Unassembled WGS sequence"/>
</dbReference>
<reference evidence="3 4" key="1">
    <citation type="submission" date="2019-01" db="EMBL/GenBank/DDBJ databases">
        <title>Lactibacter flavus gen. nov., sp. nov., a novel bacterium of the family Propionibacteriaceae isolated from raw milk and dairy products.</title>
        <authorList>
            <person name="Huptas C."/>
            <person name="Wenning M."/>
            <person name="Breitenwieser F."/>
            <person name="Doll E."/>
            <person name="Von Neubeck M."/>
            <person name="Busse H.-J."/>
            <person name="Scherer S."/>
        </authorList>
    </citation>
    <scope>NUCLEOTIDE SEQUENCE [LARGE SCALE GENOMIC DNA]</scope>
    <source>
        <strain evidence="3 4">DSM 22130</strain>
    </source>
</reference>
<proteinExistence type="predicted"/>
<dbReference type="NCBIfam" id="NF040712">
    <property type="entry name" value="SepH"/>
    <property type="match status" value="1"/>
</dbReference>
<dbReference type="InterPro" id="IPR047682">
    <property type="entry name" value="SepH-like"/>
</dbReference>
<dbReference type="InterPro" id="IPR021421">
    <property type="entry name" value="DUF3071"/>
</dbReference>
<dbReference type="EMBL" id="SDMR01000002">
    <property type="protein sequence ID" value="TBT96009.1"/>
    <property type="molecule type" value="Genomic_DNA"/>
</dbReference>
<feature type="domain" description="DUF3071" evidence="2">
    <location>
        <begin position="2"/>
        <end position="118"/>
    </location>
</feature>
<name>A0A4Q9KQ41_PROTD</name>
<evidence type="ECO:0000313" key="3">
    <source>
        <dbReference type="EMBL" id="TBT96009.1"/>
    </source>
</evidence>